<dbReference type="AlphaFoldDB" id="A0A2S7F7W9"/>
<keyword evidence="4 5" id="KW-0732">Signal</keyword>
<dbReference type="InterPro" id="IPR002491">
    <property type="entry name" value="ABC_transptr_periplasmic_BD"/>
</dbReference>
<dbReference type="EMBL" id="BKBC01000088">
    <property type="protein sequence ID" value="GEQ23228.1"/>
    <property type="molecule type" value="Genomic_DNA"/>
</dbReference>
<evidence type="ECO:0000256" key="4">
    <source>
        <dbReference type="ARBA" id="ARBA00022729"/>
    </source>
</evidence>
<dbReference type="Pfam" id="PF01497">
    <property type="entry name" value="Peripla_BP_2"/>
    <property type="match status" value="1"/>
</dbReference>
<evidence type="ECO:0000256" key="2">
    <source>
        <dbReference type="ARBA" id="ARBA00008814"/>
    </source>
</evidence>
<feature type="signal peptide" evidence="5">
    <location>
        <begin position="1"/>
        <end position="21"/>
    </location>
</feature>
<proteinExistence type="inferred from homology"/>
<dbReference type="InterPro" id="IPR033870">
    <property type="entry name" value="FatB"/>
</dbReference>
<evidence type="ECO:0000313" key="11">
    <source>
        <dbReference type="Proteomes" id="UP000321089"/>
    </source>
</evidence>
<comment type="similarity">
    <text evidence="2">Belongs to the bacterial solute-binding protein 8 family.</text>
</comment>
<dbReference type="EMBL" id="LRDH01000129">
    <property type="protein sequence ID" value="PPV12994.1"/>
    <property type="molecule type" value="Genomic_DNA"/>
</dbReference>
<comment type="caution">
    <text evidence="9">The sequence shown here is derived from an EMBL/GenBank/DDBJ whole genome shotgun (WGS) entry which is preliminary data.</text>
</comment>
<dbReference type="EMBL" id="WOFV02000042">
    <property type="protein sequence ID" value="NAS18740.1"/>
    <property type="molecule type" value="Genomic_DNA"/>
</dbReference>
<dbReference type="PANTHER" id="PTHR30532">
    <property type="entry name" value="IRON III DICITRATE-BINDING PERIPLASMIC PROTEIN"/>
    <property type="match status" value="1"/>
</dbReference>
<reference evidence="9 10" key="1">
    <citation type="submission" date="2016-01" db="EMBL/GenBank/DDBJ databases">
        <title>Characterization of the Clostridium difficile lineages that are prevalent in Hong Kong and China.</title>
        <authorList>
            <person name="Kwok J.S.-L."/>
            <person name="Lam W.-Y."/>
            <person name="Ip M."/>
            <person name="Chan T.-F."/>
            <person name="Hawkey P.M."/>
            <person name="Tsui S.K.-W."/>
        </authorList>
    </citation>
    <scope>NUCLEOTIDE SEQUENCE [LARGE SCALE GENOMIC DNA]</scope>
    <source>
        <strain evidence="9 10">300064</strain>
    </source>
</reference>
<dbReference type="Gene3D" id="3.40.50.1980">
    <property type="entry name" value="Nitrogenase molybdenum iron protein domain"/>
    <property type="match status" value="2"/>
</dbReference>
<dbReference type="Proteomes" id="UP000238081">
    <property type="component" value="Unassembled WGS sequence"/>
</dbReference>
<name>A0A2S7F7W9_CLOBU</name>
<reference evidence="8 12" key="3">
    <citation type="submission" date="2020-01" db="EMBL/GenBank/DDBJ databases">
        <title>Genome sequence of a 1,3-propanediol producer, Clostridium butyricum S3.</title>
        <authorList>
            <person name="Zhou J."/>
        </authorList>
    </citation>
    <scope>NUCLEOTIDE SEQUENCE [LARGE SCALE GENOMIC DNA]</scope>
    <source>
        <strain evidence="8 12">S3</strain>
    </source>
</reference>
<organism evidence="9 10">
    <name type="scientific">Clostridium butyricum</name>
    <dbReference type="NCBI Taxonomy" id="1492"/>
    <lineage>
        <taxon>Bacteria</taxon>
        <taxon>Bacillati</taxon>
        <taxon>Bacillota</taxon>
        <taxon>Clostridia</taxon>
        <taxon>Eubacteriales</taxon>
        <taxon>Clostridiaceae</taxon>
        <taxon>Clostridium</taxon>
    </lineage>
</organism>
<dbReference type="Proteomes" id="UP000474042">
    <property type="component" value="Unassembled WGS sequence"/>
</dbReference>
<dbReference type="SUPFAM" id="SSF53807">
    <property type="entry name" value="Helical backbone' metal receptor"/>
    <property type="match status" value="1"/>
</dbReference>
<evidence type="ECO:0000256" key="1">
    <source>
        <dbReference type="ARBA" id="ARBA00004196"/>
    </source>
</evidence>
<evidence type="ECO:0000313" key="7">
    <source>
        <dbReference type="EMBL" id="GEQ23228.1"/>
    </source>
</evidence>
<dbReference type="PROSITE" id="PS51257">
    <property type="entry name" value="PROKAR_LIPOPROTEIN"/>
    <property type="match status" value="1"/>
</dbReference>
<dbReference type="GO" id="GO:0030288">
    <property type="term" value="C:outer membrane-bounded periplasmic space"/>
    <property type="evidence" value="ECO:0007669"/>
    <property type="project" value="TreeGrafter"/>
</dbReference>
<dbReference type="CDD" id="cd01140">
    <property type="entry name" value="FatB"/>
    <property type="match status" value="1"/>
</dbReference>
<dbReference type="Proteomes" id="UP000321089">
    <property type="component" value="Unassembled WGS sequence"/>
</dbReference>
<dbReference type="PANTHER" id="PTHR30532:SF28">
    <property type="entry name" value="PETROBACTIN-BINDING PROTEIN YCLQ"/>
    <property type="match status" value="1"/>
</dbReference>
<evidence type="ECO:0000313" key="8">
    <source>
        <dbReference type="EMBL" id="NAS18740.1"/>
    </source>
</evidence>
<reference evidence="7 11" key="2">
    <citation type="submission" date="2019-07" db="EMBL/GenBank/DDBJ databases">
        <title>Whole genome shotgun sequence of Clostridium butyricum NBRC 3858.</title>
        <authorList>
            <person name="Hosoyama A."/>
            <person name="Uohara A."/>
            <person name="Ohji S."/>
            <person name="Ichikawa N."/>
        </authorList>
    </citation>
    <scope>NUCLEOTIDE SEQUENCE [LARGE SCALE GENOMIC DNA]</scope>
    <source>
        <strain evidence="7 11">NBRC 3858</strain>
    </source>
</reference>
<feature type="chain" id="PRO_5041538076" evidence="5">
    <location>
        <begin position="22"/>
        <end position="312"/>
    </location>
</feature>
<protein>
    <submittedName>
        <fullName evidence="8 9">ABC transporter</fullName>
    </submittedName>
    <submittedName>
        <fullName evidence="7">Iron ABC transporter substrate-binding protein</fullName>
    </submittedName>
</protein>
<evidence type="ECO:0000256" key="5">
    <source>
        <dbReference type="SAM" id="SignalP"/>
    </source>
</evidence>
<feature type="domain" description="Fe/B12 periplasmic-binding" evidence="6">
    <location>
        <begin position="54"/>
        <end position="312"/>
    </location>
</feature>
<comment type="subcellular location">
    <subcellularLocation>
        <location evidence="1">Cell envelope</location>
    </subcellularLocation>
</comment>
<evidence type="ECO:0000259" key="6">
    <source>
        <dbReference type="PROSITE" id="PS50983"/>
    </source>
</evidence>
<dbReference type="GO" id="GO:1901678">
    <property type="term" value="P:iron coordination entity transport"/>
    <property type="evidence" value="ECO:0007669"/>
    <property type="project" value="UniProtKB-ARBA"/>
</dbReference>
<sequence length="312" mass="34179">MKKKRLLSALLTTVVAAGLLAGCGKVKENNSTNIEKITVTDRKGEIEVPKNPERVVVLDYGTLDVLEEIGVDNVVGVPKSGLPEYLNKYEDEKYTDVGGVKEFNFETINELNPDLIIIEGRQEDSLEELSKIAPTVFLGSVGSDYLNSVKNNSKVIGQIFDKEKEVEEKLSTIDVRVNEIKEKVTGNNLNALATMVSDGSMSVYGSGSRFNILYNELGFIPTDASIEVSNHGQSISYEYLAEKNPDYLFVIDKGAVTGSGNPAKETVENELVKTTNAYINDKIVYVDSVAWYVGGAGFKALDKMLDDVENVL</sequence>
<evidence type="ECO:0000313" key="10">
    <source>
        <dbReference type="Proteomes" id="UP000238081"/>
    </source>
</evidence>
<dbReference type="RefSeq" id="WP_024040170.1">
    <property type="nucleotide sequence ID" value="NZ_BKBC01000088.1"/>
</dbReference>
<evidence type="ECO:0000313" key="9">
    <source>
        <dbReference type="EMBL" id="PPV12994.1"/>
    </source>
</evidence>
<dbReference type="PROSITE" id="PS50983">
    <property type="entry name" value="FE_B12_PBP"/>
    <property type="match status" value="1"/>
</dbReference>
<gene>
    <name evidence="9" type="ORF">AWN73_04345</name>
    <name evidence="7" type="ORF">CBU02nite_37340</name>
    <name evidence="8" type="ORF">GND98_012905</name>
</gene>
<dbReference type="InterPro" id="IPR051313">
    <property type="entry name" value="Bact_iron-sidero_bind"/>
</dbReference>
<accession>A0A2S7F7W9</accession>
<evidence type="ECO:0000313" key="12">
    <source>
        <dbReference type="Proteomes" id="UP000474042"/>
    </source>
</evidence>
<keyword evidence="3" id="KW-0813">Transport</keyword>
<evidence type="ECO:0000256" key="3">
    <source>
        <dbReference type="ARBA" id="ARBA00022448"/>
    </source>
</evidence>